<accession>A0A1Y2P9I7</accession>
<dbReference type="InParanoid" id="A0A1Y2P9I7"/>
<reference evidence="3 4" key="1">
    <citation type="submission" date="2015-03" db="EMBL/GenBank/DDBJ databases">
        <title>Genome sequence of Tenacibaculum sp. S2-2, isolated from intestinal microbiota of sea cucumber, Apostichopus japonicas.</title>
        <authorList>
            <person name="Shao Z."/>
            <person name="Wang L."/>
            <person name="Li X."/>
        </authorList>
    </citation>
    <scope>NUCLEOTIDE SEQUENCE [LARGE SCALE GENOMIC DNA]</scope>
    <source>
        <strain evidence="3 4">S2-2</strain>
    </source>
</reference>
<dbReference type="InterPro" id="IPR026444">
    <property type="entry name" value="Secre_tail"/>
</dbReference>
<dbReference type="AlphaFoldDB" id="A0A1Y2P9I7"/>
<evidence type="ECO:0000256" key="1">
    <source>
        <dbReference type="ARBA" id="ARBA00022729"/>
    </source>
</evidence>
<evidence type="ECO:0000313" key="4">
    <source>
        <dbReference type="Proteomes" id="UP000194221"/>
    </source>
</evidence>
<proteinExistence type="predicted"/>
<dbReference type="EMBL" id="LAPZ01000015">
    <property type="protein sequence ID" value="OSY87102.1"/>
    <property type="molecule type" value="Genomic_DNA"/>
</dbReference>
<gene>
    <name evidence="3" type="ORF">WH52_13185</name>
</gene>
<dbReference type="Pfam" id="PF18962">
    <property type="entry name" value="Por_Secre_tail"/>
    <property type="match status" value="1"/>
</dbReference>
<sequence length="95" mass="10321">MYATEAAGIVLGTEENTIKNFGVFPNPVTGDNVTIRTSLQENLDVKIYNILGRNVLSTKLTPNNKTVNVSGLNTGIYLLKVVENGKTATKKLVIR</sequence>
<name>A0A1Y2P9I7_9FLAO</name>
<protein>
    <recommendedName>
        <fullName evidence="2">Secretion system C-terminal sorting domain-containing protein</fullName>
    </recommendedName>
</protein>
<keyword evidence="4" id="KW-1185">Reference proteome</keyword>
<dbReference type="Proteomes" id="UP000194221">
    <property type="component" value="Unassembled WGS sequence"/>
</dbReference>
<evidence type="ECO:0000313" key="3">
    <source>
        <dbReference type="EMBL" id="OSY87102.1"/>
    </source>
</evidence>
<dbReference type="NCBIfam" id="TIGR04183">
    <property type="entry name" value="Por_Secre_tail"/>
    <property type="match status" value="1"/>
</dbReference>
<feature type="domain" description="Secretion system C-terminal sorting" evidence="2">
    <location>
        <begin position="23"/>
        <end position="94"/>
    </location>
</feature>
<comment type="caution">
    <text evidence="3">The sequence shown here is derived from an EMBL/GenBank/DDBJ whole genome shotgun (WGS) entry which is preliminary data.</text>
</comment>
<organism evidence="3 4">
    <name type="scientific">Tenacibaculum holothuriorum</name>
    <dbReference type="NCBI Taxonomy" id="1635173"/>
    <lineage>
        <taxon>Bacteria</taxon>
        <taxon>Pseudomonadati</taxon>
        <taxon>Bacteroidota</taxon>
        <taxon>Flavobacteriia</taxon>
        <taxon>Flavobacteriales</taxon>
        <taxon>Flavobacteriaceae</taxon>
        <taxon>Tenacibaculum</taxon>
    </lineage>
</organism>
<dbReference type="STRING" id="1635173.WH52_13185"/>
<keyword evidence="1" id="KW-0732">Signal</keyword>
<evidence type="ECO:0000259" key="2">
    <source>
        <dbReference type="Pfam" id="PF18962"/>
    </source>
</evidence>